<keyword evidence="1" id="KW-1133">Transmembrane helix</keyword>
<evidence type="ECO:0000313" key="2">
    <source>
        <dbReference type="EMBL" id="MFB9055951.1"/>
    </source>
</evidence>
<protein>
    <submittedName>
        <fullName evidence="2">Tetratricopeptide repeat protein</fullName>
    </submittedName>
</protein>
<reference evidence="2 3" key="1">
    <citation type="submission" date="2024-09" db="EMBL/GenBank/DDBJ databases">
        <authorList>
            <person name="Sun Q."/>
            <person name="Mori K."/>
        </authorList>
    </citation>
    <scope>NUCLEOTIDE SEQUENCE [LARGE SCALE GENOMIC DNA]</scope>
    <source>
        <strain evidence="2 3">CECT 8622</strain>
    </source>
</reference>
<sequence>MMMENQNYILFESYLSHALSDHELVAFELRLKNDPTFHKAFLSYKELSSFLEHTFENEAQAAIFQNNLKNISNAYFEKQYASKKRIQFKPWQYAIAASVAVLVGIFMFHTFSNPSFDDYNDYETLSLMVRGENDSVLQTAENAFNSGDFASAESAFKQLIAEDGHNAELKLYSAISNIELNDFELADALLLDLREGHSAYKNKATWYLALSKLKQKDYEASLEILKTIPKDADHYKEAQKLVKKLD</sequence>
<evidence type="ECO:0000256" key="1">
    <source>
        <dbReference type="SAM" id="Phobius"/>
    </source>
</evidence>
<proteinExistence type="predicted"/>
<dbReference type="InterPro" id="IPR011990">
    <property type="entry name" value="TPR-like_helical_dom_sf"/>
</dbReference>
<dbReference type="RefSeq" id="WP_379860143.1">
    <property type="nucleotide sequence ID" value="NZ_JBHMFC010000011.1"/>
</dbReference>
<organism evidence="2 3">
    <name type="scientific">Mariniflexile ostreae</name>
    <dbReference type="NCBI Taxonomy" id="1520892"/>
    <lineage>
        <taxon>Bacteria</taxon>
        <taxon>Pseudomonadati</taxon>
        <taxon>Bacteroidota</taxon>
        <taxon>Flavobacteriia</taxon>
        <taxon>Flavobacteriales</taxon>
        <taxon>Flavobacteriaceae</taxon>
        <taxon>Mariniflexile</taxon>
    </lineage>
</organism>
<dbReference type="Gene3D" id="1.25.40.10">
    <property type="entry name" value="Tetratricopeptide repeat domain"/>
    <property type="match status" value="1"/>
</dbReference>
<accession>A0ABV5F923</accession>
<evidence type="ECO:0000313" key="3">
    <source>
        <dbReference type="Proteomes" id="UP001589585"/>
    </source>
</evidence>
<dbReference type="Pfam" id="PF14559">
    <property type="entry name" value="TPR_19"/>
    <property type="match status" value="1"/>
</dbReference>
<comment type="caution">
    <text evidence="2">The sequence shown here is derived from an EMBL/GenBank/DDBJ whole genome shotgun (WGS) entry which is preliminary data.</text>
</comment>
<keyword evidence="1" id="KW-0812">Transmembrane</keyword>
<keyword evidence="3" id="KW-1185">Reference proteome</keyword>
<keyword evidence="1" id="KW-0472">Membrane</keyword>
<dbReference type="SUPFAM" id="SSF48452">
    <property type="entry name" value="TPR-like"/>
    <property type="match status" value="1"/>
</dbReference>
<gene>
    <name evidence="2" type="ORF">ACFFU9_04280</name>
</gene>
<dbReference type="Proteomes" id="UP001589585">
    <property type="component" value="Unassembled WGS sequence"/>
</dbReference>
<dbReference type="EMBL" id="JBHMFC010000011">
    <property type="protein sequence ID" value="MFB9055951.1"/>
    <property type="molecule type" value="Genomic_DNA"/>
</dbReference>
<name>A0ABV5F923_9FLAO</name>
<feature type="transmembrane region" description="Helical" evidence="1">
    <location>
        <begin position="93"/>
        <end position="111"/>
    </location>
</feature>